<comment type="caution">
    <text evidence="3">The sequence shown here is derived from an EMBL/GenBank/DDBJ whole genome shotgun (WGS) entry which is preliminary data.</text>
</comment>
<dbReference type="NCBIfam" id="TIGR04183">
    <property type="entry name" value="Por_Secre_tail"/>
    <property type="match status" value="1"/>
</dbReference>
<feature type="domain" description="Fibronectin type-III" evidence="2">
    <location>
        <begin position="980"/>
        <end position="1062"/>
    </location>
</feature>
<proteinExistence type="predicted"/>
<dbReference type="SMART" id="SM00060">
    <property type="entry name" value="FN3"/>
    <property type="match status" value="4"/>
</dbReference>
<protein>
    <recommendedName>
        <fullName evidence="2">Fibronectin type-III domain-containing protein</fullName>
    </recommendedName>
</protein>
<dbReference type="PANTHER" id="PTHR46708">
    <property type="entry name" value="TENASCIN"/>
    <property type="match status" value="1"/>
</dbReference>
<dbReference type="Pfam" id="PF00041">
    <property type="entry name" value="fn3"/>
    <property type="match status" value="3"/>
</dbReference>
<dbReference type="SUPFAM" id="SSF49265">
    <property type="entry name" value="Fibronectin type III"/>
    <property type="match status" value="2"/>
</dbReference>
<dbReference type="RefSeq" id="WP_345236477.1">
    <property type="nucleotide sequence ID" value="NZ_BAABGZ010000028.1"/>
</dbReference>
<reference evidence="4" key="1">
    <citation type="journal article" date="2019" name="Int. J. Syst. Evol. Microbiol.">
        <title>The Global Catalogue of Microorganisms (GCM) 10K type strain sequencing project: providing services to taxonomists for standard genome sequencing and annotation.</title>
        <authorList>
            <consortium name="The Broad Institute Genomics Platform"/>
            <consortium name="The Broad Institute Genome Sequencing Center for Infectious Disease"/>
            <person name="Wu L."/>
            <person name="Ma J."/>
        </authorList>
    </citation>
    <scope>NUCLEOTIDE SEQUENCE [LARGE SCALE GENOMIC DNA]</scope>
    <source>
        <strain evidence="4">JCM 17923</strain>
    </source>
</reference>
<dbReference type="SUPFAM" id="SSF81296">
    <property type="entry name" value="E set domains"/>
    <property type="match status" value="1"/>
</dbReference>
<dbReference type="InterPro" id="IPR003961">
    <property type="entry name" value="FN3_dom"/>
</dbReference>
<evidence type="ECO:0000313" key="4">
    <source>
        <dbReference type="Proteomes" id="UP001501153"/>
    </source>
</evidence>
<feature type="domain" description="Fibronectin type-III" evidence="2">
    <location>
        <begin position="673"/>
        <end position="755"/>
    </location>
</feature>
<keyword evidence="4" id="KW-1185">Reference proteome</keyword>
<dbReference type="InterPro" id="IPR024079">
    <property type="entry name" value="MetalloPept_cat_dom_sf"/>
</dbReference>
<dbReference type="InterPro" id="IPR014756">
    <property type="entry name" value="Ig_E-set"/>
</dbReference>
<sequence>MRSLGKAGLRAAAGTGLGLLLHSPGAQAQQRASLTYFQDDAPAQVAARISPLAAQLQHSRPLTLDAPGMLALLATAPPEGRAGAAPVELTLPLPDGGSARFRIVESSVMEPALAARFPTIKTYAGIGLDEPGATVRLDMTPRGFHAQILSPTAGTVYIDPASPTDLQHYLSFWRRDMPAGPFSCGVSTPSVSTSARNSLGTGSTAQRTAGTSLRTYRLAVAATGEYTATKGGTVTGAQAGIVTTVNRVVGVYEKELAVRLVLVTNNSSLIYTNGNTDPYTNNDGVAMLSENQTNVTNIIGSANYDIGHVFSTGGGGVAGLGVVCNSTQKARGVTGSSNPVGDAFDIDYVAHEIGHQFGGNHTFNSTTGSCGGGNRNASTAYEPGSGTTIMAYAGICSGDNIQSNSDPYFHVASFEEIQTFIGTTSCAVTAATNNTAPAVTLPASGEVLPINTPFKLTAAGSDSDGDALTYCWEEYDLGPGGSPTATQVANQTPPLFRSFNPSTSPTRYFPRLSNLVANTTNIGERLPTVTRNMTFRVTVRDQHNGSQGVVGGLNSSANVTMSTTSAAGPFLVTAPNTAITWTGGSSQTVTWDVAGTTASPVSCATVNIRLSTDGGFTYPTVLLAGTANDGTQAVTVPSINTTQARIMVEAADNYFFDISNANFTISSASVCAAPNGLNASNVTQTSATINFTASGSATSYTVTTSPATTTQTVTASPVSLTGLLSNTSYTVSIVSNCAAGATSTAASLTFTTGAAPPCNEASSLAVGSITSTSASVSFTASGTATSYTVTTTPATTTQTVTASPVSLTGLSAGTSYTVNIVSNCAAGATSTPATVSFATSITNDECATAVTLTSATTCITTSGTVTGATQSQAPSTCSGFASPSALDVWYSFTATGPNHTITASSSFDAVLQLFSGACGSLTSLQCVDATTTGAETLSLTNLTAGTVYKVRYYPYGSSAPTNGSFTICVSGPVAPVSCPAPTGLASSNVTSSSASVSFTLSGAASSYTVTTSPATTTQTVTASPVSLTGLTAGTSYTVNIVSNCGANGNSTTASTTFTTGPAPVVSSVFTPASVTYPMGATIPVTVRFSQSMVVTGLPSLSLTIGSTVRQAVYSAAGSSGTDVVFNYVVQAGDLDTNGIDIGTISLNGGTIRNAAATNAVLTLNSVQNTNNVRVDGVVPTVTSINRLTPATALTNAASVTFRITFSENVTGVDAADFALTTTGTVAGTIASVSGTTTTRDIIVNGLSGDGTLRLDLIAAGSGIIDAATNPVGSDFTSGQTYTLDRNAPDTNITSSPAATTTNTSATFTFTGTDGSGSGVASFEGSLDGAAFTTVVSPLTFTGLGLGLHTFQVRAIDAAGNVDATPASYSWTVVAATPAPTVSSFTPASGPVGTSVSISGANFTGATAVTFNGTAVTSFTVNSATSITATVPSGASTGVIAVTTAAGTGSSTSSFTVTLPNLVVSSSQTIPGGSYNNITITGPGSGGAGRLDLGGALTVAGTLMVMDGGMLQTNCNVVSGAGSFTLAAGATLNICSPAGISASGGSGDIQMSGARSFSTDASYNYMGSQAQVTGSGLPATVRSLTAMNAAGVTLSGNVSIRETLTPALGTLTTTGRVLTLLSDASGTAIVVHTRPVAGLISGPITVQRYVDGSVNAGVGYRHFSSPVTNTTVADLSTGGFTPVVNPAYNSSATPTTETPFPTVFGYDESRISTAINNLDSFSKGWFSPSSLTQSMTWGRGYTVNSLAGITPDFVGAPGQTTLTLSGLSRGPQADAGWQLLGNPYPSPINWDSVRLHNGLVNIDNALYVFKSTGPYVGNYSSYVNGIGLNGGGPVLPVAQGFFVRTSTPGASGQVTFRNIDRLTTPTAPAFQRQAAGADARPQLRLRLSGANASPDETVVYLQAGATASGTDRAFDAPKLNNPGAAISLASLMNGPQNAPLAINGLPELSLNGPATRVPLLLVAPVAGAYRFQVAELSGFAASTSITLVDHATNTSTDLRLTPAYAFTAAQAGSIAGRFELVLGRAGSVTGTTAALATQFSVWPNPATKQAALQVALAAPVKAATVTLHTLLGQQLSQRSFSGAATEVPTAGLAAGTYLLTVQVAGHAATTHRVVVE</sequence>
<dbReference type="PROSITE" id="PS50853">
    <property type="entry name" value="FN3"/>
    <property type="match status" value="3"/>
</dbReference>
<dbReference type="PANTHER" id="PTHR46708:SF2">
    <property type="entry name" value="FIBRONECTIN TYPE-III DOMAIN-CONTAINING PROTEIN"/>
    <property type="match status" value="1"/>
</dbReference>
<dbReference type="InterPro" id="IPR013783">
    <property type="entry name" value="Ig-like_fold"/>
</dbReference>
<dbReference type="InterPro" id="IPR050991">
    <property type="entry name" value="ECM_Regulatory_Proteins"/>
</dbReference>
<dbReference type="Pfam" id="PF23759">
    <property type="entry name" value="GBD_T9SS_assoc"/>
    <property type="match status" value="1"/>
</dbReference>
<dbReference type="Gene3D" id="3.40.390.10">
    <property type="entry name" value="Collagenase (Catalytic Domain)"/>
    <property type="match status" value="1"/>
</dbReference>
<dbReference type="EMBL" id="BAABGZ010000028">
    <property type="protein sequence ID" value="GAA4359315.1"/>
    <property type="molecule type" value="Genomic_DNA"/>
</dbReference>
<gene>
    <name evidence="3" type="ORF">GCM10023185_25850</name>
</gene>
<dbReference type="Gene3D" id="2.60.40.10">
    <property type="entry name" value="Immunoglobulins"/>
    <property type="match status" value="4"/>
</dbReference>
<accession>A0ABP8IID8</accession>
<evidence type="ECO:0000256" key="1">
    <source>
        <dbReference type="ARBA" id="ARBA00022737"/>
    </source>
</evidence>
<dbReference type="InterPro" id="IPR026444">
    <property type="entry name" value="Secre_tail"/>
</dbReference>
<dbReference type="InterPro" id="IPR056600">
    <property type="entry name" value="GBD_T9SS_assoc"/>
</dbReference>
<evidence type="ECO:0000313" key="3">
    <source>
        <dbReference type="EMBL" id="GAA4359315.1"/>
    </source>
</evidence>
<organism evidence="3 4">
    <name type="scientific">Hymenobacter saemangeumensis</name>
    <dbReference type="NCBI Taxonomy" id="1084522"/>
    <lineage>
        <taxon>Bacteria</taxon>
        <taxon>Pseudomonadati</taxon>
        <taxon>Bacteroidota</taxon>
        <taxon>Cytophagia</taxon>
        <taxon>Cytophagales</taxon>
        <taxon>Hymenobacteraceae</taxon>
        <taxon>Hymenobacter</taxon>
    </lineage>
</organism>
<feature type="domain" description="Fibronectin type-III" evidence="2">
    <location>
        <begin position="760"/>
        <end position="845"/>
    </location>
</feature>
<dbReference type="InterPro" id="IPR036116">
    <property type="entry name" value="FN3_sf"/>
</dbReference>
<name>A0ABP8IID8_9BACT</name>
<evidence type="ECO:0000259" key="2">
    <source>
        <dbReference type="PROSITE" id="PS50853"/>
    </source>
</evidence>
<dbReference type="Proteomes" id="UP001501153">
    <property type="component" value="Unassembled WGS sequence"/>
</dbReference>
<dbReference type="Pfam" id="PF13583">
    <property type="entry name" value="Reprolysin_4"/>
    <property type="match status" value="1"/>
</dbReference>
<keyword evidence="1" id="KW-0677">Repeat</keyword>
<dbReference type="SUPFAM" id="SSF55486">
    <property type="entry name" value="Metalloproteases ('zincins'), catalytic domain"/>
    <property type="match status" value="1"/>
</dbReference>